<comment type="subcellular location">
    <subcellularLocation>
        <location evidence="1">Cell membrane</location>
        <topology evidence="1">Single-pass membrane protein</topology>
    </subcellularLocation>
</comment>
<dbReference type="Pfam" id="PF04024">
    <property type="entry name" value="PspC"/>
    <property type="match status" value="1"/>
</dbReference>
<feature type="transmembrane region" description="Helical" evidence="6">
    <location>
        <begin position="34"/>
        <end position="57"/>
    </location>
</feature>
<evidence type="ECO:0000313" key="9">
    <source>
        <dbReference type="Proteomes" id="UP001310022"/>
    </source>
</evidence>
<dbReference type="RefSeq" id="WP_053404667.1">
    <property type="nucleotide sequence ID" value="NZ_BQKE01000001.1"/>
</dbReference>
<evidence type="ECO:0000256" key="5">
    <source>
        <dbReference type="ARBA" id="ARBA00023136"/>
    </source>
</evidence>
<gene>
    <name evidence="8" type="ORF">PEDI_13250</name>
</gene>
<protein>
    <submittedName>
        <fullName evidence="8">PspC family transcriptional regulator</fullName>
    </submittedName>
</protein>
<evidence type="ECO:0000256" key="6">
    <source>
        <dbReference type="SAM" id="Phobius"/>
    </source>
</evidence>
<dbReference type="PANTHER" id="PTHR33885:SF3">
    <property type="entry name" value="PHAGE SHOCK PROTEIN C"/>
    <property type="match status" value="1"/>
</dbReference>
<dbReference type="PANTHER" id="PTHR33885">
    <property type="entry name" value="PHAGE SHOCK PROTEIN C"/>
    <property type="match status" value="1"/>
</dbReference>
<keyword evidence="9" id="KW-1185">Reference proteome</keyword>
<evidence type="ECO:0000259" key="7">
    <source>
        <dbReference type="Pfam" id="PF04024"/>
    </source>
</evidence>
<keyword evidence="2" id="KW-1003">Cell membrane</keyword>
<keyword evidence="5 6" id="KW-0472">Membrane</keyword>
<dbReference type="InterPro" id="IPR007168">
    <property type="entry name" value="Phageshock_PspC_N"/>
</dbReference>
<evidence type="ECO:0000256" key="2">
    <source>
        <dbReference type="ARBA" id="ARBA00022475"/>
    </source>
</evidence>
<keyword evidence="4 6" id="KW-1133">Transmembrane helix</keyword>
<dbReference type="GO" id="GO:0005886">
    <property type="term" value="C:plasma membrane"/>
    <property type="evidence" value="ECO:0007669"/>
    <property type="project" value="UniProtKB-SubCell"/>
</dbReference>
<organism evidence="8 9">
    <name type="scientific">Persicobacter diffluens</name>
    <dbReference type="NCBI Taxonomy" id="981"/>
    <lineage>
        <taxon>Bacteria</taxon>
        <taxon>Pseudomonadati</taxon>
        <taxon>Bacteroidota</taxon>
        <taxon>Cytophagia</taxon>
        <taxon>Cytophagales</taxon>
        <taxon>Persicobacteraceae</taxon>
        <taxon>Persicobacter</taxon>
    </lineage>
</organism>
<evidence type="ECO:0000256" key="4">
    <source>
        <dbReference type="ARBA" id="ARBA00022989"/>
    </source>
</evidence>
<dbReference type="Proteomes" id="UP001310022">
    <property type="component" value="Unassembled WGS sequence"/>
</dbReference>
<comment type="caution">
    <text evidence="8">The sequence shown here is derived from an EMBL/GenBank/DDBJ whole genome shotgun (WGS) entry which is preliminary data.</text>
</comment>
<feature type="domain" description="Phage shock protein PspC N-terminal" evidence="7">
    <location>
        <begin position="3"/>
        <end position="60"/>
    </location>
</feature>
<evidence type="ECO:0000313" key="8">
    <source>
        <dbReference type="EMBL" id="GJM60773.1"/>
    </source>
</evidence>
<sequence>MRKNLTRPVNRKIIAGVCAGVADYFNLDPVIIRLIYVFLLLFAGTGLALYIILWIIMPAEQY</sequence>
<name>A0AAN4VW34_9BACT</name>
<accession>A0AAN4VW34</accession>
<proteinExistence type="predicted"/>
<reference evidence="8 9" key="1">
    <citation type="submission" date="2021-12" db="EMBL/GenBank/DDBJ databases">
        <title>Genome sequencing of bacteria with rrn-lacking chromosome and rrn-plasmid.</title>
        <authorList>
            <person name="Anda M."/>
            <person name="Iwasaki W."/>
        </authorList>
    </citation>
    <scope>NUCLEOTIDE SEQUENCE [LARGE SCALE GENOMIC DNA]</scope>
    <source>
        <strain evidence="8 9">NBRC 15940</strain>
    </source>
</reference>
<keyword evidence="3 6" id="KW-0812">Transmembrane</keyword>
<evidence type="ECO:0000256" key="1">
    <source>
        <dbReference type="ARBA" id="ARBA00004162"/>
    </source>
</evidence>
<dbReference type="InterPro" id="IPR052027">
    <property type="entry name" value="PspC"/>
</dbReference>
<evidence type="ECO:0000256" key="3">
    <source>
        <dbReference type="ARBA" id="ARBA00022692"/>
    </source>
</evidence>
<dbReference type="EMBL" id="BQKE01000001">
    <property type="protein sequence ID" value="GJM60773.1"/>
    <property type="molecule type" value="Genomic_DNA"/>
</dbReference>
<dbReference type="AlphaFoldDB" id="A0AAN4VW34"/>